<name>G5K350_9STRE</name>
<evidence type="ECO:0000313" key="1">
    <source>
        <dbReference type="EMBL" id="EHI69508.1"/>
    </source>
</evidence>
<dbReference type="RefSeq" id="WP_008088944.1">
    <property type="nucleotide sequence ID" value="NZ_AEUX02000006.1"/>
</dbReference>
<gene>
    <name evidence="1" type="ORF">STRIC_1218</name>
</gene>
<keyword evidence="2" id="KW-1185">Reference proteome</keyword>
<dbReference type="GO" id="GO:0032259">
    <property type="term" value="P:methylation"/>
    <property type="evidence" value="ECO:0007669"/>
    <property type="project" value="UniProtKB-KW"/>
</dbReference>
<dbReference type="EMBL" id="AEUX02000006">
    <property type="protein sequence ID" value="EHI69508.1"/>
    <property type="molecule type" value="Genomic_DNA"/>
</dbReference>
<dbReference type="SUPFAM" id="SSF53335">
    <property type="entry name" value="S-adenosyl-L-methionine-dependent methyltransferases"/>
    <property type="match status" value="1"/>
</dbReference>
<dbReference type="Gene3D" id="3.40.50.150">
    <property type="entry name" value="Vaccinia Virus protein VP39"/>
    <property type="match status" value="1"/>
</dbReference>
<accession>G5K350</accession>
<dbReference type="AlphaFoldDB" id="G5K350"/>
<reference evidence="1 2" key="1">
    <citation type="journal article" date="2014" name="Int. J. Syst. Evol. Microbiol.">
        <title>Phylogenomics and the dynamic genome evolution of the genus Streptococcus.</title>
        <authorList>
            <consortium name="The Broad Institute Genome Sequencing Platform"/>
            <person name="Richards V.P."/>
            <person name="Palmer S.R."/>
            <person name="Pavinski Bitar P.D."/>
            <person name="Qin X."/>
            <person name="Weinstock G.M."/>
            <person name="Highlander S.K."/>
            <person name="Town C.D."/>
            <person name="Burne R.A."/>
            <person name="Stanhope M.J."/>
        </authorList>
    </citation>
    <scope>NUCLEOTIDE SEQUENCE [LARGE SCALE GENOMIC DNA]</scope>
    <source>
        <strain evidence="1 2">707-05</strain>
    </source>
</reference>
<protein>
    <submittedName>
        <fullName evidence="1">Methyltransferase domain protein</fullName>
    </submittedName>
</protein>
<dbReference type="eggNOG" id="COG0500">
    <property type="taxonomic scope" value="Bacteria"/>
</dbReference>
<dbReference type="STRING" id="764299.STRIC_1218"/>
<dbReference type="Proteomes" id="UP000003330">
    <property type="component" value="Unassembled WGS sequence"/>
</dbReference>
<dbReference type="Pfam" id="PF13489">
    <property type="entry name" value="Methyltransf_23"/>
    <property type="match status" value="1"/>
</dbReference>
<dbReference type="GO" id="GO:0008168">
    <property type="term" value="F:methyltransferase activity"/>
    <property type="evidence" value="ECO:0007669"/>
    <property type="project" value="UniProtKB-KW"/>
</dbReference>
<proteinExistence type="predicted"/>
<comment type="caution">
    <text evidence="1">The sequence shown here is derived from an EMBL/GenBank/DDBJ whole genome shotgun (WGS) entry which is preliminary data.</text>
</comment>
<sequence>MYKNWWNGDGGDQGMEDSHQTAWKHVITLLDSNDIKNRNVLDFGCNQGGFLRVLYDNVPFKKGAGIAIAINAIATAQERVGDYPIIYKVSGTPNIFDYKFDTVISTSVLYLIEDLEEHISLISDCLSPNGVYYASFADQSQNPSLDYMKEQIDQYGSTRMQVKTLTEVVDTFLSHGFSVNS</sequence>
<dbReference type="InterPro" id="IPR029063">
    <property type="entry name" value="SAM-dependent_MTases_sf"/>
</dbReference>
<keyword evidence="1" id="KW-0489">Methyltransferase</keyword>
<keyword evidence="1" id="KW-0808">Transferase</keyword>
<evidence type="ECO:0000313" key="2">
    <source>
        <dbReference type="Proteomes" id="UP000003330"/>
    </source>
</evidence>
<organism evidence="1 2">
    <name type="scientific">Streptococcus ictaluri 707-05</name>
    <dbReference type="NCBI Taxonomy" id="764299"/>
    <lineage>
        <taxon>Bacteria</taxon>
        <taxon>Bacillati</taxon>
        <taxon>Bacillota</taxon>
        <taxon>Bacilli</taxon>
        <taxon>Lactobacillales</taxon>
        <taxon>Streptococcaceae</taxon>
        <taxon>Streptococcus</taxon>
    </lineage>
</organism>